<evidence type="ECO:0000256" key="5">
    <source>
        <dbReference type="ARBA" id="ARBA00022723"/>
    </source>
</evidence>
<dbReference type="CDD" id="cd05398">
    <property type="entry name" value="NT_ClassII-CCAase"/>
    <property type="match status" value="1"/>
</dbReference>
<evidence type="ECO:0000256" key="8">
    <source>
        <dbReference type="RuleBase" id="RU003953"/>
    </source>
</evidence>
<dbReference type="EC" id="2.7.7.72" evidence="11"/>
<evidence type="ECO:0000256" key="3">
    <source>
        <dbReference type="ARBA" id="ARBA00022694"/>
    </source>
</evidence>
<dbReference type="GO" id="GO:0000049">
    <property type="term" value="F:tRNA binding"/>
    <property type="evidence" value="ECO:0007669"/>
    <property type="project" value="TreeGrafter"/>
</dbReference>
<keyword evidence="3" id="KW-0819">tRNA processing</keyword>
<dbReference type="EMBL" id="FWFS01000001">
    <property type="protein sequence ID" value="SLN11202.1"/>
    <property type="molecule type" value="Genomic_DNA"/>
</dbReference>
<dbReference type="GO" id="GO:0000166">
    <property type="term" value="F:nucleotide binding"/>
    <property type="evidence" value="ECO:0007669"/>
    <property type="project" value="UniProtKB-KW"/>
</dbReference>
<dbReference type="InterPro" id="IPR032828">
    <property type="entry name" value="PolyA_RNA-bd"/>
</dbReference>
<dbReference type="InterPro" id="IPR002646">
    <property type="entry name" value="PolA_pol_head_dom"/>
</dbReference>
<keyword evidence="5" id="KW-0479">Metal-binding</keyword>
<evidence type="ECO:0000256" key="6">
    <source>
        <dbReference type="ARBA" id="ARBA00022741"/>
    </source>
</evidence>
<evidence type="ECO:0000259" key="9">
    <source>
        <dbReference type="Pfam" id="PF01743"/>
    </source>
</evidence>
<dbReference type="Gene3D" id="3.30.460.10">
    <property type="entry name" value="Beta Polymerase, domain 2"/>
    <property type="match status" value="1"/>
</dbReference>
<organism evidence="11 12">
    <name type="scientific">Aquimixticola soesokkakensis</name>
    <dbReference type="NCBI Taxonomy" id="1519096"/>
    <lineage>
        <taxon>Bacteria</taxon>
        <taxon>Pseudomonadati</taxon>
        <taxon>Pseudomonadota</taxon>
        <taxon>Alphaproteobacteria</taxon>
        <taxon>Rhodobacterales</taxon>
        <taxon>Paracoccaceae</taxon>
        <taxon>Aquimixticola</taxon>
    </lineage>
</organism>
<keyword evidence="8" id="KW-0694">RNA-binding</keyword>
<dbReference type="Pfam" id="PF12627">
    <property type="entry name" value="PolyA_pol_RNAbd"/>
    <property type="match status" value="1"/>
</dbReference>
<keyword evidence="4 11" id="KW-0548">Nucleotidyltransferase</keyword>
<evidence type="ECO:0000256" key="4">
    <source>
        <dbReference type="ARBA" id="ARBA00022695"/>
    </source>
</evidence>
<name>A0A1Y5R7W7_9RHOB</name>
<dbReference type="GO" id="GO:0004810">
    <property type="term" value="F:CCA tRNA nucleotidyltransferase activity"/>
    <property type="evidence" value="ECO:0007669"/>
    <property type="project" value="UniProtKB-EC"/>
</dbReference>
<dbReference type="PANTHER" id="PTHR46173:SF1">
    <property type="entry name" value="CCA TRNA NUCLEOTIDYLTRANSFERASE 1, MITOCHONDRIAL"/>
    <property type="match status" value="1"/>
</dbReference>
<keyword evidence="6" id="KW-0547">Nucleotide-binding</keyword>
<reference evidence="11 12" key="1">
    <citation type="submission" date="2017-03" db="EMBL/GenBank/DDBJ databases">
        <authorList>
            <person name="Afonso C.L."/>
            <person name="Miller P.J."/>
            <person name="Scott M.A."/>
            <person name="Spackman E."/>
            <person name="Goraichik I."/>
            <person name="Dimitrov K.M."/>
            <person name="Suarez D.L."/>
            <person name="Swayne D.E."/>
        </authorList>
    </citation>
    <scope>NUCLEOTIDE SEQUENCE [LARGE SCALE GENOMIC DNA]</scope>
    <source>
        <strain evidence="11 12">CECT 8620</strain>
    </source>
</reference>
<evidence type="ECO:0000313" key="12">
    <source>
        <dbReference type="Proteomes" id="UP000193862"/>
    </source>
</evidence>
<dbReference type="PROSITE" id="PS51257">
    <property type="entry name" value="PROKAR_LIPOPROTEIN"/>
    <property type="match status" value="1"/>
</dbReference>
<protein>
    <submittedName>
        <fullName evidence="11">CCA-adding enzyme</fullName>
        <ecNumber evidence="11">2.7.7.72</ecNumber>
    </submittedName>
</protein>
<accession>A0A1Y5R7W7</accession>
<comment type="cofactor">
    <cofactor evidence="1">
        <name>Mg(2+)</name>
        <dbReference type="ChEBI" id="CHEBI:18420"/>
    </cofactor>
</comment>
<dbReference type="GO" id="GO:0008033">
    <property type="term" value="P:tRNA processing"/>
    <property type="evidence" value="ECO:0007669"/>
    <property type="project" value="UniProtKB-KW"/>
</dbReference>
<dbReference type="InterPro" id="IPR043519">
    <property type="entry name" value="NT_sf"/>
</dbReference>
<keyword evidence="2 8" id="KW-0808">Transferase</keyword>
<dbReference type="GO" id="GO:0046872">
    <property type="term" value="F:metal ion binding"/>
    <property type="evidence" value="ECO:0007669"/>
    <property type="project" value="UniProtKB-KW"/>
</dbReference>
<dbReference type="InterPro" id="IPR050264">
    <property type="entry name" value="Bact_CCA-adding_enz_type3_sf"/>
</dbReference>
<dbReference type="Gene3D" id="1.10.3090.10">
    <property type="entry name" value="cca-adding enzyme, domain 2"/>
    <property type="match status" value="1"/>
</dbReference>
<evidence type="ECO:0000256" key="1">
    <source>
        <dbReference type="ARBA" id="ARBA00001946"/>
    </source>
</evidence>
<feature type="domain" description="tRNA nucleotidyltransferase/poly(A) polymerase RNA and SrmB- binding" evidence="10">
    <location>
        <begin position="185"/>
        <end position="235"/>
    </location>
</feature>
<keyword evidence="7" id="KW-0460">Magnesium</keyword>
<sequence>MIRIEADWIRDPRSMAVMAALAPAGQAYFVGGCVRNALLGAPVSDIDIATSLVPQTVCQLAQKAGLKVVPTGLDHGTVTVVSEGQPFEVTTFRRDVHTDGRRATVAFCDSLAQDAMRRDFTMNALYADAQGQVIDPLGGLDDLQARIVRFVGDPSGRIREDYLRILRFFRFFAWYGDPQQGVDAEGLAACAAHSAGLETLSSERVTAEIVKLLAAPQPQTALGAMMQSGVLTRVLAGATLEAFFRFCHLSQPDAVARLAALGGDVSQLRLSRAQSKRLHMLRDAAVGTMSAGELGYRLGAAQARVALDLRCALLEIPSLPADRHAVALGAASRFPVKAADLDPVLSGAAIGARLRDLEMAWIKSSFTLTKGQLLA</sequence>
<evidence type="ECO:0000259" key="10">
    <source>
        <dbReference type="Pfam" id="PF12627"/>
    </source>
</evidence>
<dbReference type="PANTHER" id="PTHR46173">
    <property type="entry name" value="CCA TRNA NUCLEOTIDYLTRANSFERASE 1, MITOCHONDRIAL"/>
    <property type="match status" value="1"/>
</dbReference>
<dbReference type="Pfam" id="PF01743">
    <property type="entry name" value="PolyA_pol"/>
    <property type="match status" value="1"/>
</dbReference>
<dbReference type="SUPFAM" id="SSF81891">
    <property type="entry name" value="Poly A polymerase C-terminal region-like"/>
    <property type="match status" value="1"/>
</dbReference>
<dbReference type="AlphaFoldDB" id="A0A1Y5R7W7"/>
<evidence type="ECO:0000256" key="7">
    <source>
        <dbReference type="ARBA" id="ARBA00022842"/>
    </source>
</evidence>
<dbReference type="SUPFAM" id="SSF81301">
    <property type="entry name" value="Nucleotidyltransferase"/>
    <property type="match status" value="1"/>
</dbReference>
<evidence type="ECO:0000313" key="11">
    <source>
        <dbReference type="EMBL" id="SLN11202.1"/>
    </source>
</evidence>
<evidence type="ECO:0000256" key="2">
    <source>
        <dbReference type="ARBA" id="ARBA00022679"/>
    </source>
</evidence>
<comment type="similarity">
    <text evidence="8">Belongs to the tRNA nucleotidyltransferase/poly(A) polymerase family.</text>
</comment>
<keyword evidence="12" id="KW-1185">Reference proteome</keyword>
<proteinExistence type="inferred from homology"/>
<dbReference type="Proteomes" id="UP000193862">
    <property type="component" value="Unassembled WGS sequence"/>
</dbReference>
<gene>
    <name evidence="11" type="primary">cca</name>
    <name evidence="11" type="ORF">AQS8620_00089</name>
</gene>
<feature type="domain" description="Poly A polymerase head" evidence="9">
    <location>
        <begin position="27"/>
        <end position="149"/>
    </location>
</feature>